<reference evidence="2" key="1">
    <citation type="submission" date="2014-05" db="EMBL/GenBank/DDBJ databases">
        <authorList>
            <person name="Chronopoulou M."/>
        </authorList>
    </citation>
    <scope>NUCLEOTIDE SEQUENCE</scope>
    <source>
        <tissue evidence="2">Whole organism</tissue>
    </source>
</reference>
<protein>
    <submittedName>
        <fullName evidence="2">Uncharacterized protein</fullName>
    </submittedName>
</protein>
<sequence length="90" mass="10174">MYNLPVEGGGVLQIDESFLSSYLLVLLKLIPLHKRLQPNLRSVGSYRNDDDDIYHAKIPSVRILKDISSSSTDPRTRHPSTTAAVRLSYY</sequence>
<accession>A0A0K2V6R0</accession>
<dbReference type="EMBL" id="HACA01028803">
    <property type="protein sequence ID" value="CDW46164.1"/>
    <property type="molecule type" value="Transcribed_RNA"/>
</dbReference>
<evidence type="ECO:0000256" key="1">
    <source>
        <dbReference type="SAM" id="MobiDB-lite"/>
    </source>
</evidence>
<feature type="compositionally biased region" description="Polar residues" evidence="1">
    <location>
        <begin position="68"/>
        <end position="83"/>
    </location>
</feature>
<evidence type="ECO:0000313" key="2">
    <source>
        <dbReference type="EMBL" id="CDW46164.1"/>
    </source>
</evidence>
<organism evidence="2">
    <name type="scientific">Lepeophtheirus salmonis</name>
    <name type="common">Salmon louse</name>
    <name type="synonym">Caligus salmonis</name>
    <dbReference type="NCBI Taxonomy" id="72036"/>
    <lineage>
        <taxon>Eukaryota</taxon>
        <taxon>Metazoa</taxon>
        <taxon>Ecdysozoa</taxon>
        <taxon>Arthropoda</taxon>
        <taxon>Crustacea</taxon>
        <taxon>Multicrustacea</taxon>
        <taxon>Hexanauplia</taxon>
        <taxon>Copepoda</taxon>
        <taxon>Siphonostomatoida</taxon>
        <taxon>Caligidae</taxon>
        <taxon>Lepeophtheirus</taxon>
    </lineage>
</organism>
<name>A0A0K2V6R0_LEPSM</name>
<dbReference type="AlphaFoldDB" id="A0A0K2V6R0"/>
<proteinExistence type="predicted"/>
<feature type="region of interest" description="Disordered" evidence="1">
    <location>
        <begin position="68"/>
        <end position="90"/>
    </location>
</feature>